<accession>A0A4U5N0V3</accession>
<dbReference type="EMBL" id="AZBU02000005">
    <property type="protein sequence ID" value="TKR75966.1"/>
    <property type="molecule type" value="Genomic_DNA"/>
</dbReference>
<organism evidence="1 2">
    <name type="scientific">Steinernema carpocapsae</name>
    <name type="common">Entomopathogenic nematode</name>
    <dbReference type="NCBI Taxonomy" id="34508"/>
    <lineage>
        <taxon>Eukaryota</taxon>
        <taxon>Metazoa</taxon>
        <taxon>Ecdysozoa</taxon>
        <taxon>Nematoda</taxon>
        <taxon>Chromadorea</taxon>
        <taxon>Rhabditida</taxon>
        <taxon>Tylenchina</taxon>
        <taxon>Panagrolaimomorpha</taxon>
        <taxon>Strongyloidoidea</taxon>
        <taxon>Steinernematidae</taxon>
        <taxon>Steinernema</taxon>
    </lineage>
</organism>
<name>A0A4U5N0V3_STECR</name>
<comment type="caution">
    <text evidence="1">The sequence shown here is derived from an EMBL/GenBank/DDBJ whole genome shotgun (WGS) entry which is preliminary data.</text>
</comment>
<gene>
    <name evidence="1" type="ORF">L596_017183</name>
</gene>
<evidence type="ECO:0000313" key="2">
    <source>
        <dbReference type="Proteomes" id="UP000298663"/>
    </source>
</evidence>
<dbReference type="Proteomes" id="UP000298663">
    <property type="component" value="Unassembled WGS sequence"/>
</dbReference>
<dbReference type="AlphaFoldDB" id="A0A4U5N0V3"/>
<reference evidence="1 2" key="2">
    <citation type="journal article" date="2019" name="G3 (Bethesda)">
        <title>Hybrid Assembly of the Genome of the Entomopathogenic Nematode Steinernema carpocapsae Identifies the X-Chromosome.</title>
        <authorList>
            <person name="Serra L."/>
            <person name="Macchietto M."/>
            <person name="Macias-Munoz A."/>
            <person name="McGill C.J."/>
            <person name="Rodriguez I.M."/>
            <person name="Rodriguez B."/>
            <person name="Murad R."/>
            <person name="Mortazavi A."/>
        </authorList>
    </citation>
    <scope>NUCLEOTIDE SEQUENCE [LARGE SCALE GENOMIC DNA]</scope>
    <source>
        <strain evidence="1 2">ALL</strain>
    </source>
</reference>
<protein>
    <submittedName>
        <fullName evidence="1">Uncharacterized protein</fullName>
    </submittedName>
</protein>
<reference evidence="1 2" key="1">
    <citation type="journal article" date="2015" name="Genome Biol.">
        <title>Comparative genomics of Steinernema reveals deeply conserved gene regulatory networks.</title>
        <authorList>
            <person name="Dillman A.R."/>
            <person name="Macchietto M."/>
            <person name="Porter C.F."/>
            <person name="Rogers A."/>
            <person name="Williams B."/>
            <person name="Antoshechkin I."/>
            <person name="Lee M.M."/>
            <person name="Goodwin Z."/>
            <person name="Lu X."/>
            <person name="Lewis E.E."/>
            <person name="Goodrich-Blair H."/>
            <person name="Stock S.P."/>
            <person name="Adams B.J."/>
            <person name="Sternberg P.W."/>
            <person name="Mortazavi A."/>
        </authorList>
    </citation>
    <scope>NUCLEOTIDE SEQUENCE [LARGE SCALE GENOMIC DNA]</scope>
    <source>
        <strain evidence="1 2">ALL</strain>
    </source>
</reference>
<proteinExistence type="predicted"/>
<sequence>MAQWWKILSSSSKDTGTQRSYFSSFFDRTDWSREVFKVADHDSGVSIVRNGFSSAQNGKVWIKQKKILQVVGGSDAITLHKPQLATMKTE</sequence>
<evidence type="ECO:0000313" key="1">
    <source>
        <dbReference type="EMBL" id="TKR75966.1"/>
    </source>
</evidence>
<keyword evidence="2" id="KW-1185">Reference proteome</keyword>